<evidence type="ECO:0000313" key="1">
    <source>
        <dbReference type="EMBL" id="KAF5315057.1"/>
    </source>
</evidence>
<gene>
    <name evidence="1" type="ORF">D9619_007337</name>
</gene>
<dbReference type="AlphaFoldDB" id="A0A8H5EWN8"/>
<comment type="caution">
    <text evidence="1">The sequence shown here is derived from an EMBL/GenBank/DDBJ whole genome shotgun (WGS) entry which is preliminary data.</text>
</comment>
<evidence type="ECO:0000313" key="2">
    <source>
        <dbReference type="Proteomes" id="UP000567179"/>
    </source>
</evidence>
<accession>A0A8H5EWN8</accession>
<reference evidence="1 2" key="1">
    <citation type="journal article" date="2020" name="ISME J.">
        <title>Uncovering the hidden diversity of litter-decomposition mechanisms in mushroom-forming fungi.</title>
        <authorList>
            <person name="Floudas D."/>
            <person name="Bentzer J."/>
            <person name="Ahren D."/>
            <person name="Johansson T."/>
            <person name="Persson P."/>
            <person name="Tunlid A."/>
        </authorList>
    </citation>
    <scope>NUCLEOTIDE SEQUENCE [LARGE SCALE GENOMIC DNA]</scope>
    <source>
        <strain evidence="1 2">CBS 101986</strain>
    </source>
</reference>
<proteinExistence type="predicted"/>
<keyword evidence="2" id="KW-1185">Reference proteome</keyword>
<organism evidence="1 2">
    <name type="scientific">Psilocybe cf. subviscida</name>
    <dbReference type="NCBI Taxonomy" id="2480587"/>
    <lineage>
        <taxon>Eukaryota</taxon>
        <taxon>Fungi</taxon>
        <taxon>Dikarya</taxon>
        <taxon>Basidiomycota</taxon>
        <taxon>Agaricomycotina</taxon>
        <taxon>Agaricomycetes</taxon>
        <taxon>Agaricomycetidae</taxon>
        <taxon>Agaricales</taxon>
        <taxon>Agaricineae</taxon>
        <taxon>Strophariaceae</taxon>
        <taxon>Psilocybe</taxon>
    </lineage>
</organism>
<sequence>MSSTHGNSENREAEALFASVNKNYPLWSLIFEKDLINYYEPDPPLDFYVGANDTNLDCSHSNHYGCHPHSSNCHPLYPSHHPHYLDCYHSNFRPDCHDHPHYLNSRHVMAQIKARYQTGPFAPHLMDWISLEQERDKDVGADVDEAGRKRKRNKMGMGAQVYRTGMYCANGNVMVKWTVFGWGVQYGLPDREGT</sequence>
<protein>
    <submittedName>
        <fullName evidence="1">Uncharacterized protein</fullName>
    </submittedName>
</protein>
<dbReference type="EMBL" id="JAACJJ010000043">
    <property type="protein sequence ID" value="KAF5315057.1"/>
    <property type="molecule type" value="Genomic_DNA"/>
</dbReference>
<dbReference type="Proteomes" id="UP000567179">
    <property type="component" value="Unassembled WGS sequence"/>
</dbReference>
<name>A0A8H5EWN8_9AGAR</name>